<dbReference type="InterPro" id="IPR051161">
    <property type="entry name" value="Mannose-6P_isomerase_type2"/>
</dbReference>
<keyword evidence="2" id="KW-0548">Nucleotidyltransferase</keyword>
<dbReference type="EMBL" id="LCAV01000014">
    <property type="protein sequence ID" value="KKR98850.1"/>
    <property type="molecule type" value="Genomic_DNA"/>
</dbReference>
<dbReference type="PANTHER" id="PTHR46390:SF1">
    <property type="entry name" value="MANNOSE-1-PHOSPHATE GUANYLYLTRANSFERASE"/>
    <property type="match status" value="1"/>
</dbReference>
<dbReference type="GO" id="GO:0009298">
    <property type="term" value="P:GDP-mannose biosynthetic process"/>
    <property type="evidence" value="ECO:0007669"/>
    <property type="project" value="TreeGrafter"/>
</dbReference>
<accession>A0A0G0XPW5</accession>
<dbReference type="InterPro" id="IPR029044">
    <property type="entry name" value="Nucleotide-diphossugar_trans"/>
</dbReference>
<gene>
    <name evidence="2" type="ORF">UU49_C0014G0001</name>
</gene>
<dbReference type="Pfam" id="PF22640">
    <property type="entry name" value="ManC_GMP_beta-helix"/>
    <property type="match status" value="1"/>
</dbReference>
<dbReference type="SUPFAM" id="SSF159283">
    <property type="entry name" value="Guanosine diphospho-D-mannose pyrophosphorylase/mannose-6-phosphate isomerase linker domain"/>
    <property type="match status" value="1"/>
</dbReference>
<keyword evidence="2" id="KW-0808">Transferase</keyword>
<evidence type="ECO:0000259" key="1">
    <source>
        <dbReference type="Pfam" id="PF22640"/>
    </source>
</evidence>
<dbReference type="Proteomes" id="UP000034108">
    <property type="component" value="Unassembled WGS sequence"/>
</dbReference>
<evidence type="ECO:0000313" key="2">
    <source>
        <dbReference type="EMBL" id="KKR98850.1"/>
    </source>
</evidence>
<comment type="caution">
    <text evidence="2">The sequence shown here is derived from an EMBL/GenBank/DDBJ whole genome shotgun (WGS) entry which is preliminary data.</text>
</comment>
<proteinExistence type="predicted"/>
<protein>
    <submittedName>
        <fullName evidence="2">Mannose-1-phosphate guanylyltransferase (GDP), mannose-6-phosphate isomerase, type 2</fullName>
    </submittedName>
</protein>
<dbReference type="PANTHER" id="PTHR46390">
    <property type="entry name" value="MANNOSE-1-PHOSPHATE GUANYLYLTRANSFERASE"/>
    <property type="match status" value="1"/>
</dbReference>
<keyword evidence="2" id="KW-0413">Isomerase</keyword>
<sequence length="129" mass="14491">KQKEIIKIYAKIPKISFDYAVTEKIDKKEVLIIKGDFGWNDIGAWDVLHNQLKSGADEHGNVMKGKVAHHDTDNCLLFGHGGRVLAALGMKDTIIVDTEDAILVCPRDRAQDMKKLIEKMEGGELEKYL</sequence>
<feature type="non-terminal residue" evidence="2">
    <location>
        <position position="1"/>
    </location>
</feature>
<organism evidence="2 3">
    <name type="scientific">Candidatus Magasanikbacteria bacterium GW2011_GWC2_41_17</name>
    <dbReference type="NCBI Taxonomy" id="1619048"/>
    <lineage>
        <taxon>Bacteria</taxon>
        <taxon>Candidatus Magasanikiibacteriota</taxon>
    </lineage>
</organism>
<dbReference type="AlphaFoldDB" id="A0A0G0XPW5"/>
<dbReference type="GO" id="GO:0004475">
    <property type="term" value="F:mannose-1-phosphate guanylyltransferase (GTP) activity"/>
    <property type="evidence" value="ECO:0007669"/>
    <property type="project" value="TreeGrafter"/>
</dbReference>
<evidence type="ECO:0000313" key="3">
    <source>
        <dbReference type="Proteomes" id="UP000034108"/>
    </source>
</evidence>
<dbReference type="STRING" id="1619048.UU49_C0014G0001"/>
<feature type="domain" description="MannoseP isomerase/GMP-like beta-helix" evidence="1">
    <location>
        <begin position="70"/>
        <end position="119"/>
    </location>
</feature>
<dbReference type="Gene3D" id="3.90.550.10">
    <property type="entry name" value="Spore Coat Polysaccharide Biosynthesis Protein SpsA, Chain A"/>
    <property type="match status" value="1"/>
</dbReference>
<name>A0A0G0XPW5_9BACT</name>
<reference evidence="2 3" key="1">
    <citation type="journal article" date="2015" name="Nature">
        <title>rRNA introns, odd ribosomes, and small enigmatic genomes across a large radiation of phyla.</title>
        <authorList>
            <person name="Brown C.T."/>
            <person name="Hug L.A."/>
            <person name="Thomas B.C."/>
            <person name="Sharon I."/>
            <person name="Castelle C.J."/>
            <person name="Singh A."/>
            <person name="Wilkins M.J."/>
            <person name="Williams K.H."/>
            <person name="Banfield J.F."/>
        </authorList>
    </citation>
    <scope>NUCLEOTIDE SEQUENCE [LARGE SCALE GENOMIC DNA]</scope>
</reference>
<dbReference type="InterPro" id="IPR054566">
    <property type="entry name" value="ManC/GMP-like_b-helix"/>
</dbReference>
<dbReference type="GO" id="GO:0016853">
    <property type="term" value="F:isomerase activity"/>
    <property type="evidence" value="ECO:0007669"/>
    <property type="project" value="UniProtKB-KW"/>
</dbReference>